<evidence type="ECO:0000259" key="1">
    <source>
        <dbReference type="Pfam" id="PF14065"/>
    </source>
</evidence>
<evidence type="ECO:0000313" key="2">
    <source>
        <dbReference type="EMBL" id="MDC1882084.1"/>
    </source>
</evidence>
<accession>A0AAW6GXH3</accession>
<sequence>MIKKILTYYAERLDEYLSRLHHQPEGLATVGLIGSAGEECPNKVVISLVNLEKETSGDMTYMQRSGGGFVGKGAPLMMNMHVMLAAVYDAKRYVESLSVLSETLAFIRSTPKFQVDGHAYTMDATMKLSGTAKQDVSLEGLNVNVQAKMGTTVKGNATAELSASGQTTVKGAMVMIN</sequence>
<comment type="caution">
    <text evidence="2">The sequence shown here is derived from an EMBL/GenBank/DDBJ whole genome shotgun (WGS) entry which is preliminary data.</text>
</comment>
<reference evidence="2" key="1">
    <citation type="submission" date="2022-10" db="EMBL/GenBank/DDBJ databases">
        <title>Human gut microbiome strain richness.</title>
        <authorList>
            <person name="Chen-Liaw A."/>
        </authorList>
    </citation>
    <scope>NUCLEOTIDE SEQUENCE</scope>
    <source>
        <strain evidence="2">1001713st2_A4_1001713B170214_170313</strain>
    </source>
</reference>
<feature type="domain" description="Pvc16 N-terminal" evidence="1">
    <location>
        <begin position="34"/>
        <end position="125"/>
    </location>
</feature>
<evidence type="ECO:0000313" key="3">
    <source>
        <dbReference type="Proteomes" id="UP001213309"/>
    </source>
</evidence>
<protein>
    <submittedName>
        <fullName evidence="2">Pvc16 family protein</fullName>
    </submittedName>
</protein>
<organism evidence="2 3">
    <name type="scientific">Bacteroides uniformis</name>
    <dbReference type="NCBI Taxonomy" id="820"/>
    <lineage>
        <taxon>Bacteria</taxon>
        <taxon>Pseudomonadati</taxon>
        <taxon>Bacteroidota</taxon>
        <taxon>Bacteroidia</taxon>
        <taxon>Bacteroidales</taxon>
        <taxon>Bacteroidaceae</taxon>
        <taxon>Bacteroides</taxon>
    </lineage>
</organism>
<proteinExistence type="predicted"/>
<name>A0AAW6GXH3_BACUN</name>
<gene>
    <name evidence="2" type="ORF">POZ24_19025</name>
</gene>
<dbReference type="Proteomes" id="UP001213309">
    <property type="component" value="Unassembled WGS sequence"/>
</dbReference>
<dbReference type="Pfam" id="PF14065">
    <property type="entry name" value="Pvc16_N"/>
    <property type="match status" value="1"/>
</dbReference>
<dbReference type="EMBL" id="JAQNSG010000024">
    <property type="protein sequence ID" value="MDC1882084.1"/>
    <property type="molecule type" value="Genomic_DNA"/>
</dbReference>
<dbReference type="AlphaFoldDB" id="A0AAW6GXH3"/>
<dbReference type="InterPro" id="IPR025351">
    <property type="entry name" value="Pvc16_N"/>
</dbReference>